<dbReference type="GO" id="GO:0005546">
    <property type="term" value="F:phosphatidylinositol-4,5-bisphosphate binding"/>
    <property type="evidence" value="ECO:0007669"/>
    <property type="project" value="TreeGrafter"/>
</dbReference>
<evidence type="ECO:0000256" key="1">
    <source>
        <dbReference type="ARBA" id="ARBA00006518"/>
    </source>
</evidence>
<name>A0AAV9HLH3_9PEZI</name>
<dbReference type="Gene3D" id="2.30.29.90">
    <property type="match status" value="1"/>
</dbReference>
<dbReference type="InterPro" id="IPR019160">
    <property type="entry name" value="Sec3_CC"/>
</dbReference>
<feature type="region of interest" description="Disordered" evidence="5">
    <location>
        <begin position="178"/>
        <end position="456"/>
    </location>
</feature>
<feature type="domain" description="Exocyst complex component Sec3 PIP2-binding N-terminal" evidence="6">
    <location>
        <begin position="61"/>
        <end position="158"/>
    </location>
</feature>
<comment type="similarity">
    <text evidence="1">Belongs to the SEC3 family.</text>
</comment>
<evidence type="ECO:0000256" key="5">
    <source>
        <dbReference type="SAM" id="MobiDB-lite"/>
    </source>
</evidence>
<dbReference type="PANTHER" id="PTHR16092:SF14">
    <property type="entry name" value="EXOCYST COMPLEX COMPONENT 1 ISOFORM X1"/>
    <property type="match status" value="1"/>
</dbReference>
<protein>
    <submittedName>
        <fullName evidence="7">Exocyst complex component 1</fullName>
    </submittedName>
</protein>
<feature type="compositionally biased region" description="Pro residues" evidence="5">
    <location>
        <begin position="507"/>
        <end position="517"/>
    </location>
</feature>
<feature type="compositionally biased region" description="Polar residues" evidence="5">
    <location>
        <begin position="249"/>
        <end position="264"/>
    </location>
</feature>
<dbReference type="Proteomes" id="UP001321749">
    <property type="component" value="Unassembled WGS sequence"/>
</dbReference>
<dbReference type="PANTHER" id="PTHR16092">
    <property type="entry name" value="SEC3/SYNTAXIN-RELATED"/>
    <property type="match status" value="1"/>
</dbReference>
<dbReference type="Pfam" id="PF09763">
    <property type="entry name" value="Sec3_CC"/>
    <property type="match status" value="1"/>
</dbReference>
<keyword evidence="4" id="KW-0175">Coiled coil</keyword>
<evidence type="ECO:0000313" key="8">
    <source>
        <dbReference type="Proteomes" id="UP001321749"/>
    </source>
</evidence>
<feature type="compositionally biased region" description="Basic and acidic residues" evidence="5">
    <location>
        <begin position="557"/>
        <end position="569"/>
    </location>
</feature>
<evidence type="ECO:0000313" key="7">
    <source>
        <dbReference type="EMBL" id="KAK4461605.1"/>
    </source>
</evidence>
<dbReference type="Pfam" id="PF15277">
    <property type="entry name" value="Sec3-PIP2_bind"/>
    <property type="match status" value="1"/>
</dbReference>
<dbReference type="GO" id="GO:0006887">
    <property type="term" value="P:exocytosis"/>
    <property type="evidence" value="ECO:0007669"/>
    <property type="project" value="UniProtKB-KW"/>
</dbReference>
<evidence type="ECO:0000256" key="3">
    <source>
        <dbReference type="ARBA" id="ARBA00022483"/>
    </source>
</evidence>
<feature type="compositionally biased region" description="Basic and acidic residues" evidence="5">
    <location>
        <begin position="379"/>
        <end position="389"/>
    </location>
</feature>
<feature type="compositionally biased region" description="Polar residues" evidence="5">
    <location>
        <begin position="204"/>
        <end position="226"/>
    </location>
</feature>
<evidence type="ECO:0000256" key="4">
    <source>
        <dbReference type="ARBA" id="ARBA00023054"/>
    </source>
</evidence>
<feature type="compositionally biased region" description="Low complexity" evidence="5">
    <location>
        <begin position="409"/>
        <end position="423"/>
    </location>
</feature>
<reference evidence="7" key="2">
    <citation type="submission" date="2023-06" db="EMBL/GenBank/DDBJ databases">
        <authorList>
            <consortium name="Lawrence Berkeley National Laboratory"/>
            <person name="Mondo S.J."/>
            <person name="Hensen N."/>
            <person name="Bonometti L."/>
            <person name="Westerberg I."/>
            <person name="Brannstrom I.O."/>
            <person name="Guillou S."/>
            <person name="Cros-Aarteil S."/>
            <person name="Calhoun S."/>
            <person name="Haridas S."/>
            <person name="Kuo A."/>
            <person name="Pangilinan J."/>
            <person name="Riley R."/>
            <person name="Labutti K."/>
            <person name="Andreopoulos B."/>
            <person name="Lipzen A."/>
            <person name="Chen C."/>
            <person name="Yanf M."/>
            <person name="Daum C."/>
            <person name="Ng V."/>
            <person name="Clum A."/>
            <person name="Steindorff A."/>
            <person name="Ohm R."/>
            <person name="Martin F."/>
            <person name="Silar P."/>
            <person name="Natvig D."/>
            <person name="Lalanne C."/>
            <person name="Gautier V."/>
            <person name="Ament-Velasquez S.L."/>
            <person name="Kruys A."/>
            <person name="Hutchinson M.I."/>
            <person name="Powell A.J."/>
            <person name="Barry K."/>
            <person name="Miller A.N."/>
            <person name="Grigoriev I.V."/>
            <person name="Debuchy R."/>
            <person name="Gladieux P."/>
            <person name="Thoren M.H."/>
            <person name="Johannesson H."/>
        </authorList>
    </citation>
    <scope>NUCLEOTIDE SEQUENCE</scope>
    <source>
        <strain evidence="7">PSN324</strain>
    </source>
</reference>
<gene>
    <name evidence="7" type="ORF">QBC42DRAFT_227122</name>
</gene>
<dbReference type="InterPro" id="IPR048628">
    <property type="entry name" value="Sec3_C"/>
</dbReference>
<evidence type="ECO:0000256" key="2">
    <source>
        <dbReference type="ARBA" id="ARBA00022448"/>
    </source>
</evidence>
<keyword evidence="2" id="KW-0813">Transport</keyword>
<dbReference type="FunFam" id="2.30.29.90:FF:000003">
    <property type="entry name" value="Exocyst complex component Sec3"/>
    <property type="match status" value="1"/>
</dbReference>
<feature type="compositionally biased region" description="Polar residues" evidence="5">
    <location>
        <begin position="272"/>
        <end position="290"/>
    </location>
</feature>
<dbReference type="EMBL" id="MU864988">
    <property type="protein sequence ID" value="KAK4461605.1"/>
    <property type="molecule type" value="Genomic_DNA"/>
</dbReference>
<evidence type="ECO:0000259" key="6">
    <source>
        <dbReference type="SMART" id="SM01313"/>
    </source>
</evidence>
<feature type="compositionally biased region" description="Basic and acidic residues" evidence="5">
    <location>
        <begin position="185"/>
        <end position="195"/>
    </location>
</feature>
<keyword evidence="3" id="KW-0268">Exocytosis</keyword>
<reference evidence="7" key="1">
    <citation type="journal article" date="2023" name="Mol. Phylogenet. Evol.">
        <title>Genome-scale phylogeny and comparative genomics of the fungal order Sordariales.</title>
        <authorList>
            <person name="Hensen N."/>
            <person name="Bonometti L."/>
            <person name="Westerberg I."/>
            <person name="Brannstrom I.O."/>
            <person name="Guillou S."/>
            <person name="Cros-Aarteil S."/>
            <person name="Calhoun S."/>
            <person name="Haridas S."/>
            <person name="Kuo A."/>
            <person name="Mondo S."/>
            <person name="Pangilinan J."/>
            <person name="Riley R."/>
            <person name="LaButti K."/>
            <person name="Andreopoulos B."/>
            <person name="Lipzen A."/>
            <person name="Chen C."/>
            <person name="Yan M."/>
            <person name="Daum C."/>
            <person name="Ng V."/>
            <person name="Clum A."/>
            <person name="Steindorff A."/>
            <person name="Ohm R.A."/>
            <person name="Martin F."/>
            <person name="Silar P."/>
            <person name="Natvig D.O."/>
            <person name="Lalanne C."/>
            <person name="Gautier V."/>
            <person name="Ament-Velasquez S.L."/>
            <person name="Kruys A."/>
            <person name="Hutchinson M.I."/>
            <person name="Powell A.J."/>
            <person name="Barry K."/>
            <person name="Miller A.N."/>
            <person name="Grigoriev I.V."/>
            <person name="Debuchy R."/>
            <person name="Gladieux P."/>
            <person name="Hiltunen Thoren M."/>
            <person name="Johannesson H."/>
        </authorList>
    </citation>
    <scope>NUCLEOTIDE SEQUENCE</scope>
    <source>
        <strain evidence="7">PSN324</strain>
    </source>
</reference>
<dbReference type="GO" id="GO:0000145">
    <property type="term" value="C:exocyst"/>
    <property type="evidence" value="ECO:0007669"/>
    <property type="project" value="InterPro"/>
</dbReference>
<keyword evidence="8" id="KW-1185">Reference proteome</keyword>
<comment type="caution">
    <text evidence="7">The sequence shown here is derived from an EMBL/GenBank/DDBJ whole genome shotgun (WGS) entry which is preliminary data.</text>
</comment>
<feature type="compositionally biased region" description="Low complexity" evidence="5">
    <location>
        <begin position="518"/>
        <end position="528"/>
    </location>
</feature>
<feature type="compositionally biased region" description="Basic and acidic residues" evidence="5">
    <location>
        <begin position="321"/>
        <end position="332"/>
    </location>
</feature>
<feature type="compositionally biased region" description="Polar residues" evidence="5">
    <location>
        <begin position="544"/>
        <end position="553"/>
    </location>
</feature>
<proteinExistence type="inferred from homology"/>
<dbReference type="GO" id="GO:0005886">
    <property type="term" value="C:plasma membrane"/>
    <property type="evidence" value="ECO:0007669"/>
    <property type="project" value="TreeGrafter"/>
</dbReference>
<dbReference type="GO" id="GO:0006893">
    <property type="term" value="P:Golgi to plasma membrane transport"/>
    <property type="evidence" value="ECO:0007669"/>
    <property type="project" value="TreeGrafter"/>
</dbReference>
<dbReference type="InterPro" id="IPR028258">
    <property type="entry name" value="Sec3-PIP2_bind"/>
</dbReference>
<dbReference type="CDD" id="cd13315">
    <property type="entry name" value="PH_Sec3"/>
    <property type="match status" value="1"/>
</dbReference>
<dbReference type="SMART" id="SM01313">
    <property type="entry name" value="Sec3-PIP2_bind"/>
    <property type="match status" value="1"/>
</dbReference>
<feature type="region of interest" description="Disordered" evidence="5">
    <location>
        <begin position="478"/>
        <end position="570"/>
    </location>
</feature>
<organism evidence="7 8">
    <name type="scientific">Cladorrhinum samala</name>
    <dbReference type="NCBI Taxonomy" id="585594"/>
    <lineage>
        <taxon>Eukaryota</taxon>
        <taxon>Fungi</taxon>
        <taxon>Dikarya</taxon>
        <taxon>Ascomycota</taxon>
        <taxon>Pezizomycotina</taxon>
        <taxon>Sordariomycetes</taxon>
        <taxon>Sordariomycetidae</taxon>
        <taxon>Sordariales</taxon>
        <taxon>Podosporaceae</taxon>
        <taxon>Cladorrhinum</taxon>
    </lineage>
</organism>
<accession>A0AAV9HLH3</accession>
<dbReference type="Pfam" id="PF20654">
    <property type="entry name" value="Sec3_C-term"/>
    <property type="match status" value="1"/>
</dbReference>
<sequence length="1401" mass="154323">MPANMNRAEIFEDEKKRIIESCFNKRDDDGSMLETYITHIRITEFQTYPTSPPPPAARNPQTEKPRVIIVAVRKSGRVRVHKSKENPNGTFSIGKTWFLDDLSAIESFTSPTANPNHQDWAGDVGFIVTLGKPYYWQAQTDKEKKFFIASLIKIYGKYTGGRTPNLTGFDQRELDQVLGGAQAQRRQDRPQERPPPRPSPLDTAPSSANASISSGYNGLLSAQGTQAPGFPERVPSRNPLVQNGGRASPVQSVESLGRPSQEQPSLRRLAANNKSQDSFAASTTARSDGGSSFRPGSRNGPASTSSLVAPEPPLPPPASQLEEKPPERKRPPMDPLRPSQGDRDLVPAPLMSPAMRRDPMAIPPRSMERMSPRKNSVSSRREPPPRSDSRPVTPKEGTKPDTPVPAVPSPATAAATPRSASPAIAQSPALSTPTDSPAPPSELEESRPGLVPMIKPKKSKAEFAGAILKAAAAMGAFRPRPGGAAERLRQNQNKSSEGPDGITSVVPAPPKPAPKAPEPAAALEPPAKAADRASSPGIPEVKVTGSSGRTESVQAAKENKIEEPPEEIPRSVVVGNDNKYLTTLGIDPSILDNRTTEFTKWLDYFGWVPGEQMRARNFEEMRADLDREMSKAQAGGWLARFQEEDERVDAIKKGIDLAIGECDELDNLLTLYSVELSTLSEDIAYIEAQGQGLQVQAANQKLLRKELESLLETCAISEADLEALRVAPLDNAAGVEEIETALVTLFKAMLKIDPAMGNGDLRTSEDDSGDRGLGLNENYGQMRIVQEKKEMYLAESALFMRRLVAFMERQFSEAFREIKGALDGALSKKVDPHNHEVGRDILWMYGPLILYARDVDLDNWNLILQIYQDKCHPIYKTEFKDATEAWKKNARRVTGEESELLFTSQQDKKEDGLATTARKLTVKRSQTLARSLRSPLGEGSKSVAEKTPDGRALPYEVFSGVIDDLLPLVEMEQNFIVDFFHATTLEQADFPDLVVASRPVNRRGGDLKRHRIMEPDRELARRVTKAMESIFVFLENSLQQLMDWALTMDPLQGVGILATIERKMADISQSNQDFLNNVLQKLHGNLEVKFKKFVDDQIRAIEETKVKIKKRKGVIHFMRIFPQFSAAVENMLSAVDYNLGVRRMVDHEYDRILRSMFDSLKVIARENPGVGAVGAAGVNSADPEDKEALNFHILLIENMNHYLEEVENQRGLEVLDEWREAAQRELSEHIGLYLNTVMRRPLGKLLEYLENIEAQLAGGKSPAGIAAQPSNSKQTFNKILGGYDAKEVRKGIESLKKRVEKHFGDDDGKDFIPAMPGSSSLSVSSGVSGHLSGHLSGSVKSGGGANMGLVVKVLRECEKFYGEVEMRIGKVTTDVYGGDVLFEWPRAEVKGAFALGHLGGR</sequence>